<evidence type="ECO:0000313" key="3">
    <source>
        <dbReference type="Proteomes" id="UP000574761"/>
    </source>
</evidence>
<feature type="transmembrane region" description="Helical" evidence="1">
    <location>
        <begin position="326"/>
        <end position="346"/>
    </location>
</feature>
<keyword evidence="1" id="KW-1133">Transmembrane helix</keyword>
<keyword evidence="1" id="KW-0812">Transmembrane</keyword>
<dbReference type="AlphaFoldDB" id="A0A7W6DD06"/>
<keyword evidence="1" id="KW-0472">Membrane</keyword>
<sequence>MTTELEETLRQAARQGIVGDGQVAELAAFLAAHGSYVPAAAAAASEEVADPPRDITDTEAPRFVRGFHDVLITIGIVVALVGLSGLASVLALLPAVILLSEVLVRRQRLALPAVALTIAFVQGAGYLIGTVIGPIAAGWDAITYACAFLASYPVLLGLYYWRYRVPLSLALTLISAFALAVLLVLVLLGRIAGTDQFVAEHSLASALVFLLAVLGLFAAAMRYDLSDPQRQTRRSDIAFWLHLGAAPFLLYALLAFVFLDRFSGQWPGGEATYVQAAVVIAIVSGFMLVGLVIDRRAFVTSGLLSLGVAIWTLLRQNAFEATSYVYVTILAVGIVVLGVGIFWPALRRFVMGFMPEDIASRLHAVH</sequence>
<protein>
    <submittedName>
        <fullName evidence="2">Peptidoglycan/LPS O-acetylase OafA/YrhL</fullName>
    </submittedName>
</protein>
<feature type="transmembrane region" description="Helical" evidence="1">
    <location>
        <begin position="168"/>
        <end position="191"/>
    </location>
</feature>
<reference evidence="2 3" key="1">
    <citation type="submission" date="2020-08" db="EMBL/GenBank/DDBJ databases">
        <title>Genomic Encyclopedia of Type Strains, Phase IV (KMG-IV): sequencing the most valuable type-strain genomes for metagenomic binning, comparative biology and taxonomic classification.</title>
        <authorList>
            <person name="Goeker M."/>
        </authorList>
    </citation>
    <scope>NUCLEOTIDE SEQUENCE [LARGE SCALE GENOMIC DNA]</scope>
    <source>
        <strain evidence="2 3">DSM 100211</strain>
    </source>
</reference>
<feature type="transmembrane region" description="Helical" evidence="1">
    <location>
        <begin position="70"/>
        <end position="97"/>
    </location>
</feature>
<dbReference type="RefSeq" id="WP_183807258.1">
    <property type="nucleotide sequence ID" value="NZ_JACIEE010000009.1"/>
</dbReference>
<proteinExistence type="predicted"/>
<dbReference type="EMBL" id="JACIEE010000009">
    <property type="protein sequence ID" value="MBB3979001.1"/>
    <property type="molecule type" value="Genomic_DNA"/>
</dbReference>
<feature type="transmembrane region" description="Helical" evidence="1">
    <location>
        <begin position="237"/>
        <end position="259"/>
    </location>
</feature>
<feature type="transmembrane region" description="Helical" evidence="1">
    <location>
        <begin position="297"/>
        <end position="314"/>
    </location>
</feature>
<name>A0A7W6DD06_9HYPH</name>
<accession>A0A7W6DD06</accession>
<dbReference type="Proteomes" id="UP000574761">
    <property type="component" value="Unassembled WGS sequence"/>
</dbReference>
<feature type="transmembrane region" description="Helical" evidence="1">
    <location>
        <begin position="109"/>
        <end position="129"/>
    </location>
</feature>
<evidence type="ECO:0000313" key="2">
    <source>
        <dbReference type="EMBL" id="MBB3979001.1"/>
    </source>
</evidence>
<keyword evidence="3" id="KW-1185">Reference proteome</keyword>
<gene>
    <name evidence="2" type="ORF">GGQ64_004237</name>
</gene>
<feature type="transmembrane region" description="Helical" evidence="1">
    <location>
        <begin position="271"/>
        <end position="290"/>
    </location>
</feature>
<organism evidence="2 3">
    <name type="scientific">Mycoplana azooxidifex</name>
    <dbReference type="NCBI Taxonomy" id="1636188"/>
    <lineage>
        <taxon>Bacteria</taxon>
        <taxon>Pseudomonadati</taxon>
        <taxon>Pseudomonadota</taxon>
        <taxon>Alphaproteobacteria</taxon>
        <taxon>Hyphomicrobiales</taxon>
        <taxon>Rhizobiaceae</taxon>
        <taxon>Mycoplana</taxon>
    </lineage>
</organism>
<feature type="transmembrane region" description="Helical" evidence="1">
    <location>
        <begin position="141"/>
        <end position="161"/>
    </location>
</feature>
<comment type="caution">
    <text evidence="2">The sequence shown here is derived from an EMBL/GenBank/DDBJ whole genome shotgun (WGS) entry which is preliminary data.</text>
</comment>
<feature type="transmembrane region" description="Helical" evidence="1">
    <location>
        <begin position="203"/>
        <end position="225"/>
    </location>
</feature>
<evidence type="ECO:0000256" key="1">
    <source>
        <dbReference type="SAM" id="Phobius"/>
    </source>
</evidence>